<keyword evidence="10 12" id="KW-0472">Membrane</keyword>
<dbReference type="InterPro" id="IPR033580">
    <property type="entry name" value="Nurim-like"/>
</dbReference>
<evidence type="ECO:0000256" key="3">
    <source>
        <dbReference type="ARBA" id="ARBA00010631"/>
    </source>
</evidence>
<dbReference type="GO" id="GO:0016020">
    <property type="term" value="C:membrane"/>
    <property type="evidence" value="ECO:0007669"/>
    <property type="project" value="UniProtKB-SubCell"/>
</dbReference>
<comment type="catalytic activity">
    <reaction evidence="11">
        <text>methanethiol + S-adenosyl-L-methionine = dimethyl sulfide + S-adenosyl-L-homocysteine + H(+)</text>
        <dbReference type="Rhea" id="RHEA:50428"/>
        <dbReference type="ChEBI" id="CHEBI:15378"/>
        <dbReference type="ChEBI" id="CHEBI:16007"/>
        <dbReference type="ChEBI" id="CHEBI:17437"/>
        <dbReference type="ChEBI" id="CHEBI:57856"/>
        <dbReference type="ChEBI" id="CHEBI:59789"/>
        <dbReference type="EC" id="2.1.1.334"/>
    </reaction>
</comment>
<sequence>METQVPQIENKNKVTRVAAFIYGLVCYVIFFATFLYTIGFVGNLVVPKSIDSEPIIPLGQAILVNVVLLGIFGLQHSGMARQGFKKWWTQIVPKSIERSTYVLFSSLCLITLFYFWQPLGMTVWNLENPLAREILFSLFGVGWLLVLVSTFLINHFDLFGLRQVYLHLQGKEYTPLPFATPALYNYVRHPLYVGFLIAFWAAPTMTIAHLLFAIITTVYILLAIQLEERDLVSIHGQAYADYRRRVPMLIPFGRR</sequence>
<comment type="subcellular location">
    <subcellularLocation>
        <location evidence="2">Membrane</location>
        <topology evidence="2">Multi-pass membrane protein</topology>
    </subcellularLocation>
</comment>
<feature type="transmembrane region" description="Helical" evidence="12">
    <location>
        <begin position="20"/>
        <end position="42"/>
    </location>
</feature>
<evidence type="ECO:0000256" key="5">
    <source>
        <dbReference type="ARBA" id="ARBA00022603"/>
    </source>
</evidence>
<evidence type="ECO:0000256" key="7">
    <source>
        <dbReference type="ARBA" id="ARBA00022691"/>
    </source>
</evidence>
<evidence type="ECO:0000256" key="1">
    <source>
        <dbReference type="ARBA" id="ARBA00002096"/>
    </source>
</evidence>
<evidence type="ECO:0000313" key="14">
    <source>
        <dbReference type="Proteomes" id="UP000607397"/>
    </source>
</evidence>
<evidence type="ECO:0000256" key="10">
    <source>
        <dbReference type="ARBA" id="ARBA00023136"/>
    </source>
</evidence>
<comment type="function">
    <text evidence="1">Catalyzes the methylation of methanethiol (MeSH) to yield dimethylsulphide (DMS).</text>
</comment>
<gene>
    <name evidence="13" type="ORF">GS597_06510</name>
</gene>
<dbReference type="AlphaFoldDB" id="A0A8K2A7G5"/>
<protein>
    <recommendedName>
        <fullName evidence="4">methanethiol S-methyltransferase</fullName>
        <ecNumber evidence="4">2.1.1.334</ecNumber>
    </recommendedName>
</protein>
<name>A0A8K2A7G5_9CYAN</name>
<reference evidence="13" key="1">
    <citation type="submission" date="2019-12" db="EMBL/GenBank/DDBJ databases">
        <title>High-Quality draft genome sequences of three cyanobacteria isolated from the limestone walls of the Old Cathedral of Coimbra.</title>
        <authorList>
            <person name="Tiago I."/>
            <person name="Soares F."/>
            <person name="Portugal A."/>
        </authorList>
    </citation>
    <scope>NUCLEOTIDE SEQUENCE [LARGE SCALE GENOMIC DNA]</scope>
    <source>
        <strain evidence="13">C</strain>
    </source>
</reference>
<evidence type="ECO:0000256" key="11">
    <source>
        <dbReference type="ARBA" id="ARBA00048134"/>
    </source>
</evidence>
<proteinExistence type="inferred from homology"/>
<comment type="similarity">
    <text evidence="3">Belongs to the nurim family.</text>
</comment>
<evidence type="ECO:0000313" key="13">
    <source>
        <dbReference type="EMBL" id="NCJ06174.1"/>
    </source>
</evidence>
<keyword evidence="9 12" id="KW-1133">Transmembrane helix</keyword>
<dbReference type="GO" id="GO:0032259">
    <property type="term" value="P:methylation"/>
    <property type="evidence" value="ECO:0007669"/>
    <property type="project" value="UniProtKB-KW"/>
</dbReference>
<keyword evidence="14" id="KW-1185">Reference proteome</keyword>
<dbReference type="Proteomes" id="UP000607397">
    <property type="component" value="Unassembled WGS sequence"/>
</dbReference>
<organism evidence="13 14">
    <name type="scientific">Petrachloros mirabilis ULC683</name>
    <dbReference type="NCBI Taxonomy" id="2781853"/>
    <lineage>
        <taxon>Bacteria</taxon>
        <taxon>Bacillati</taxon>
        <taxon>Cyanobacteriota</taxon>
        <taxon>Cyanophyceae</taxon>
        <taxon>Synechococcales</taxon>
        <taxon>Petrachlorosaceae</taxon>
        <taxon>Petrachloros</taxon>
        <taxon>Petrachloros mirabilis</taxon>
    </lineage>
</organism>
<dbReference type="GO" id="GO:0008168">
    <property type="term" value="F:methyltransferase activity"/>
    <property type="evidence" value="ECO:0007669"/>
    <property type="project" value="UniProtKB-KW"/>
</dbReference>
<feature type="transmembrane region" description="Helical" evidence="12">
    <location>
        <begin position="136"/>
        <end position="161"/>
    </location>
</feature>
<keyword evidence="7" id="KW-0949">S-adenosyl-L-methionine</keyword>
<comment type="caution">
    <text evidence="13">The sequence shown here is derived from an EMBL/GenBank/DDBJ whole genome shotgun (WGS) entry which is preliminary data.</text>
</comment>
<accession>A0A8K2A7G5</accession>
<feature type="transmembrane region" description="Helical" evidence="12">
    <location>
        <begin position="54"/>
        <end position="74"/>
    </location>
</feature>
<dbReference type="NCBIfam" id="NF045656">
    <property type="entry name" value="MeththiolMtaseMddA"/>
    <property type="match status" value="1"/>
</dbReference>
<dbReference type="PANTHER" id="PTHR31040">
    <property type="entry name" value="NURIM"/>
    <property type="match status" value="1"/>
</dbReference>
<dbReference type="EC" id="2.1.1.334" evidence="4"/>
<evidence type="ECO:0000256" key="4">
    <source>
        <dbReference type="ARBA" id="ARBA00012149"/>
    </source>
</evidence>
<evidence type="ECO:0000256" key="8">
    <source>
        <dbReference type="ARBA" id="ARBA00022692"/>
    </source>
</evidence>
<dbReference type="Gene3D" id="1.20.120.1630">
    <property type="match status" value="1"/>
</dbReference>
<dbReference type="PANTHER" id="PTHR31040:SF1">
    <property type="entry name" value="NURIM"/>
    <property type="match status" value="1"/>
</dbReference>
<dbReference type="RefSeq" id="WP_161824656.1">
    <property type="nucleotide sequence ID" value="NZ_WVIC01000010.1"/>
</dbReference>
<evidence type="ECO:0000256" key="6">
    <source>
        <dbReference type="ARBA" id="ARBA00022679"/>
    </source>
</evidence>
<evidence type="ECO:0000256" key="12">
    <source>
        <dbReference type="SAM" id="Phobius"/>
    </source>
</evidence>
<evidence type="ECO:0000256" key="2">
    <source>
        <dbReference type="ARBA" id="ARBA00004141"/>
    </source>
</evidence>
<feature type="transmembrane region" description="Helical" evidence="12">
    <location>
        <begin position="95"/>
        <end position="116"/>
    </location>
</feature>
<dbReference type="EMBL" id="WVIC01000010">
    <property type="protein sequence ID" value="NCJ06174.1"/>
    <property type="molecule type" value="Genomic_DNA"/>
</dbReference>
<keyword evidence="5" id="KW-0489">Methyltransferase</keyword>
<keyword evidence="6" id="KW-0808">Transferase</keyword>
<keyword evidence="8 12" id="KW-0812">Transmembrane</keyword>
<evidence type="ECO:0000256" key="9">
    <source>
        <dbReference type="ARBA" id="ARBA00022989"/>
    </source>
</evidence>
<dbReference type="InterPro" id="IPR054700">
    <property type="entry name" value="MddA"/>
</dbReference>